<dbReference type="EMBL" id="BART01013701">
    <property type="protein sequence ID" value="GAG80113.1"/>
    <property type="molecule type" value="Genomic_DNA"/>
</dbReference>
<reference evidence="1" key="1">
    <citation type="journal article" date="2014" name="Front. Microbiol.">
        <title>High frequency of phylogenetically diverse reductive dehalogenase-homologous genes in deep subseafloor sedimentary metagenomes.</title>
        <authorList>
            <person name="Kawai M."/>
            <person name="Futagami T."/>
            <person name="Toyoda A."/>
            <person name="Takaki Y."/>
            <person name="Nishi S."/>
            <person name="Hori S."/>
            <person name="Arai W."/>
            <person name="Tsubouchi T."/>
            <person name="Morono Y."/>
            <person name="Uchiyama I."/>
            <person name="Ito T."/>
            <person name="Fujiyama A."/>
            <person name="Inagaki F."/>
            <person name="Takami H."/>
        </authorList>
    </citation>
    <scope>NUCLEOTIDE SEQUENCE</scope>
    <source>
        <strain evidence="1">Expedition CK06-06</strain>
    </source>
</reference>
<gene>
    <name evidence="1" type="ORF">S01H4_27850</name>
</gene>
<proteinExistence type="predicted"/>
<comment type="caution">
    <text evidence="1">The sequence shown here is derived from an EMBL/GenBank/DDBJ whole genome shotgun (WGS) entry which is preliminary data.</text>
</comment>
<accession>X1B7K1</accession>
<name>X1B7K1_9ZZZZ</name>
<dbReference type="AlphaFoldDB" id="X1B7K1"/>
<sequence length="149" mass="16427">VDCFTSEEGEGLTWLGDDLYFGTYDENKIYKLTTMTGTYHIKVPSVSNTVDTDFYMYYGIPDAIDGSDKNNVWDINFKGVYHLREAIPIILDSTSNANNGVKKSAVEPINVAGKVEFAQDFDGENDYINVGNEGLNPGTSVGMCICKIP</sequence>
<evidence type="ECO:0000313" key="1">
    <source>
        <dbReference type="EMBL" id="GAG80113.1"/>
    </source>
</evidence>
<protein>
    <recommendedName>
        <fullName evidence="2">DUF2341 domain-containing protein</fullName>
    </recommendedName>
</protein>
<organism evidence="1">
    <name type="scientific">marine sediment metagenome</name>
    <dbReference type="NCBI Taxonomy" id="412755"/>
    <lineage>
        <taxon>unclassified sequences</taxon>
        <taxon>metagenomes</taxon>
        <taxon>ecological metagenomes</taxon>
    </lineage>
</organism>
<feature type="non-terminal residue" evidence="1">
    <location>
        <position position="1"/>
    </location>
</feature>
<evidence type="ECO:0008006" key="2">
    <source>
        <dbReference type="Google" id="ProtNLM"/>
    </source>
</evidence>